<evidence type="ECO:0000313" key="2">
    <source>
        <dbReference type="Proteomes" id="UP000010420"/>
    </source>
</evidence>
<accession>L1QEZ6</accession>
<proteinExistence type="predicted"/>
<dbReference type="STRING" id="545697.HMPREF0216_01738"/>
<dbReference type="RefSeq" id="WP_005213353.1">
    <property type="nucleotide sequence ID" value="NZ_KB291645.1"/>
</dbReference>
<name>L1QEZ6_9CLOT</name>
<dbReference type="HOGENOM" id="CLU_2092525_0_0_9"/>
<reference evidence="1 2" key="1">
    <citation type="submission" date="2012-05" db="EMBL/GenBank/DDBJ databases">
        <authorList>
            <person name="Weinstock G."/>
            <person name="Sodergren E."/>
            <person name="Lobos E.A."/>
            <person name="Fulton L."/>
            <person name="Fulton R."/>
            <person name="Courtney L."/>
            <person name="Fronick C."/>
            <person name="O'Laughlin M."/>
            <person name="Godfrey J."/>
            <person name="Wilson R.M."/>
            <person name="Miner T."/>
            <person name="Farmer C."/>
            <person name="Delehaunty K."/>
            <person name="Cordes M."/>
            <person name="Minx P."/>
            <person name="Tomlinson C."/>
            <person name="Chen J."/>
            <person name="Wollam A."/>
            <person name="Pepin K.H."/>
            <person name="Bhonagiri V."/>
            <person name="Zhang X."/>
            <person name="Suruliraj S."/>
            <person name="Warren W."/>
            <person name="Mitreva M."/>
            <person name="Mardis E.R."/>
            <person name="Wilson R.K."/>
        </authorList>
    </citation>
    <scope>NUCLEOTIDE SEQUENCE [LARGE SCALE GENOMIC DNA]</scope>
    <source>
        <strain evidence="1 2">DSM 1785</strain>
    </source>
</reference>
<dbReference type="PATRIC" id="fig|545697.3.peg.1710"/>
<comment type="caution">
    <text evidence="1">The sequence shown here is derived from an EMBL/GenBank/DDBJ whole genome shotgun (WGS) entry which is preliminary data.</text>
</comment>
<evidence type="ECO:0000313" key="1">
    <source>
        <dbReference type="EMBL" id="EKY26553.1"/>
    </source>
</evidence>
<dbReference type="AlphaFoldDB" id="L1QEZ6"/>
<keyword evidence="2" id="KW-1185">Reference proteome</keyword>
<organism evidence="1 2">
    <name type="scientific">Clostridium celatum DSM 1785</name>
    <dbReference type="NCBI Taxonomy" id="545697"/>
    <lineage>
        <taxon>Bacteria</taxon>
        <taxon>Bacillati</taxon>
        <taxon>Bacillota</taxon>
        <taxon>Clostridia</taxon>
        <taxon>Eubacteriales</taxon>
        <taxon>Clostridiaceae</taxon>
        <taxon>Clostridium</taxon>
    </lineage>
</organism>
<dbReference type="Proteomes" id="UP000010420">
    <property type="component" value="Unassembled WGS sequence"/>
</dbReference>
<sequence>MEEKFKNDLENEKVLALCKNIFYWDKAENSKENEYIRWFILDEQRRAFAGGKYLYTEFDIQVDIYTLRSYRNLSNAIIKALEDKKYTVISNENGVIKKGNIKLYNKTLRFRFNKYN</sequence>
<dbReference type="EMBL" id="AMEZ01000053">
    <property type="protein sequence ID" value="EKY26553.1"/>
    <property type="molecule type" value="Genomic_DNA"/>
</dbReference>
<gene>
    <name evidence="1" type="ORF">HMPREF0216_01738</name>
</gene>
<protein>
    <submittedName>
        <fullName evidence="1">Uncharacterized protein</fullName>
    </submittedName>
</protein>